<protein>
    <submittedName>
        <fullName evidence="5">Arylsulfatase</fullName>
        <ecNumber evidence="5">3.1.6.1</ecNumber>
    </submittedName>
</protein>
<accession>A0A371NWC8</accession>
<dbReference type="SUPFAM" id="SSF53649">
    <property type="entry name" value="Alkaline phosphatase-like"/>
    <property type="match status" value="1"/>
</dbReference>
<keyword evidence="2" id="KW-0479">Metal-binding</keyword>
<dbReference type="RefSeq" id="WP_116241116.1">
    <property type="nucleotide sequence ID" value="NZ_QUAB01000018.1"/>
</dbReference>
<sequence>MPSSPNVVLICVDQWRGDCLSADGHPIVRTPYLDALAARGVRFSNAYSATPTCVPARMALLTGLSQEHHRRVGYADGVDFDIAETLPRSLSAGGYQTQAIGKMHYSPERVRIGFDDVILHDGYLHHSRRRERDARFYDDYLTWLRAQAGSSAVDDYLENGINCNSVVARPWDKPERLHPTNWVVTEAENWLYRRDPTRPFFLYLSFHRPHAPYDPPAWAFEQYLDAPAVEPPVGDWAGEFDHLRNDALPDANVAHYDARTAHRARAGYYGHISHIDAQINRFLEILVEFGVADDTYILFTSDHGDMLGDHYLWRKGYPYEGSSRVPMILAGPTIDAQQVSDEIVELRDVMPTLLACAGVPVPDDVDGRDLRDAVSVREAAPWTGQPLPPGARDAAVPAAELAEDEPHLHGEHIALGHSMQWIRAGRWKYVWLSGTGAEQLFDLVVDPHELRDRSGDAAAASALQACRARLIADLRGRPEGFVADGALVPGRPVRPVLDQPHERVA</sequence>
<keyword evidence="6" id="KW-1185">Reference proteome</keyword>
<dbReference type="NCBIfam" id="NF010322">
    <property type="entry name" value="PRK13759.1"/>
    <property type="match status" value="1"/>
</dbReference>
<name>A0A371NWC8_9MICO</name>
<dbReference type="AlphaFoldDB" id="A0A371NWC8"/>
<gene>
    <name evidence="5" type="ORF">DY023_04325</name>
</gene>
<comment type="caution">
    <text evidence="5">The sequence shown here is derived from an EMBL/GenBank/DDBJ whole genome shotgun (WGS) entry which is preliminary data.</text>
</comment>
<dbReference type="EC" id="3.1.6.1" evidence="5"/>
<keyword evidence="3 5" id="KW-0378">Hydrolase</keyword>
<evidence type="ECO:0000256" key="2">
    <source>
        <dbReference type="ARBA" id="ARBA00022723"/>
    </source>
</evidence>
<dbReference type="Proteomes" id="UP000262172">
    <property type="component" value="Unassembled WGS sequence"/>
</dbReference>
<dbReference type="GO" id="GO:0004065">
    <property type="term" value="F:arylsulfatase activity"/>
    <property type="evidence" value="ECO:0007669"/>
    <property type="project" value="UniProtKB-EC"/>
</dbReference>
<dbReference type="InterPro" id="IPR017850">
    <property type="entry name" value="Alkaline_phosphatase_core_sf"/>
</dbReference>
<dbReference type="Gene3D" id="3.40.720.10">
    <property type="entry name" value="Alkaline Phosphatase, subunit A"/>
    <property type="match status" value="1"/>
</dbReference>
<dbReference type="CDD" id="cd16022">
    <property type="entry name" value="sulfatase_like"/>
    <property type="match status" value="1"/>
</dbReference>
<evidence type="ECO:0000313" key="5">
    <source>
        <dbReference type="EMBL" id="REJ07260.1"/>
    </source>
</evidence>
<dbReference type="PROSITE" id="PS00149">
    <property type="entry name" value="SULFATASE_2"/>
    <property type="match status" value="1"/>
</dbReference>
<dbReference type="GO" id="GO:0046872">
    <property type="term" value="F:metal ion binding"/>
    <property type="evidence" value="ECO:0007669"/>
    <property type="project" value="UniProtKB-KW"/>
</dbReference>
<dbReference type="InterPro" id="IPR024607">
    <property type="entry name" value="Sulfatase_CS"/>
</dbReference>
<dbReference type="InterPro" id="IPR000917">
    <property type="entry name" value="Sulfatase_N"/>
</dbReference>
<dbReference type="PANTHER" id="PTHR45953">
    <property type="entry name" value="IDURONATE 2-SULFATASE"/>
    <property type="match status" value="1"/>
</dbReference>
<organism evidence="5 6">
    <name type="scientific">Microbacterium bovistercoris</name>
    <dbReference type="NCBI Taxonomy" id="2293570"/>
    <lineage>
        <taxon>Bacteria</taxon>
        <taxon>Bacillati</taxon>
        <taxon>Actinomycetota</taxon>
        <taxon>Actinomycetes</taxon>
        <taxon>Micrococcales</taxon>
        <taxon>Microbacteriaceae</taxon>
        <taxon>Microbacterium</taxon>
    </lineage>
</organism>
<feature type="domain" description="Sulfatase N-terminal" evidence="4">
    <location>
        <begin position="5"/>
        <end position="359"/>
    </location>
</feature>
<evidence type="ECO:0000256" key="1">
    <source>
        <dbReference type="ARBA" id="ARBA00008779"/>
    </source>
</evidence>
<dbReference type="Pfam" id="PF00884">
    <property type="entry name" value="Sulfatase"/>
    <property type="match status" value="1"/>
</dbReference>
<comment type="similarity">
    <text evidence="1">Belongs to the sulfatase family.</text>
</comment>
<dbReference type="OrthoDB" id="9777306at2"/>
<evidence type="ECO:0000313" key="6">
    <source>
        <dbReference type="Proteomes" id="UP000262172"/>
    </source>
</evidence>
<reference evidence="5 6" key="1">
    <citation type="submission" date="2018-08" db="EMBL/GenBank/DDBJ databases">
        <title>Isolation, diversity and antifungal activity of Actinobacteria from cow dung.</title>
        <authorList>
            <person name="Ling L."/>
        </authorList>
    </citation>
    <scope>NUCLEOTIDE SEQUENCE [LARGE SCALE GENOMIC DNA]</scope>
    <source>
        <strain evidence="5 6">NEAU-LLE</strain>
    </source>
</reference>
<evidence type="ECO:0000256" key="3">
    <source>
        <dbReference type="ARBA" id="ARBA00022801"/>
    </source>
</evidence>
<dbReference type="EMBL" id="QUAB01000018">
    <property type="protein sequence ID" value="REJ07260.1"/>
    <property type="molecule type" value="Genomic_DNA"/>
</dbReference>
<proteinExistence type="inferred from homology"/>
<dbReference type="GO" id="GO:0005737">
    <property type="term" value="C:cytoplasm"/>
    <property type="evidence" value="ECO:0007669"/>
    <property type="project" value="TreeGrafter"/>
</dbReference>
<dbReference type="PANTHER" id="PTHR45953:SF1">
    <property type="entry name" value="IDURONATE 2-SULFATASE"/>
    <property type="match status" value="1"/>
</dbReference>
<evidence type="ECO:0000259" key="4">
    <source>
        <dbReference type="Pfam" id="PF00884"/>
    </source>
</evidence>